<dbReference type="InterPro" id="IPR005475">
    <property type="entry name" value="Transketolase-like_Pyr-bd"/>
</dbReference>
<accession>A0ABP7RUM2</accession>
<name>A0ABP7RUM2_9BURK</name>
<evidence type="ECO:0000256" key="2">
    <source>
        <dbReference type="ARBA" id="ARBA00023002"/>
    </source>
</evidence>
<keyword evidence="2" id="KW-0560">Oxidoreductase</keyword>
<keyword evidence="3" id="KW-0786">Thiamine pyrophosphate</keyword>
<feature type="domain" description="Transketolase-like pyrimidine-binding" evidence="4">
    <location>
        <begin position="7"/>
        <end position="182"/>
    </location>
</feature>
<dbReference type="SMART" id="SM00861">
    <property type="entry name" value="Transket_pyr"/>
    <property type="match status" value="1"/>
</dbReference>
<sequence length="326" mass="34327">MTIATEMRYVNAVAQALRDSMEQDPSVVVMGEDVAHAGGAFKATRGLLDAFGAERVIDTPISESAIASAAVGMALTGLKPVVEIMFMDFITLSMDALVNQAAKARYMFGGQGSVPMVLRTPHGGGLSAGPQHSQCLEAWLAHVPGLKVVCPATPQDAYSLLRAAIADPDPVMFIEHKGMYASKGPVDTAQGARIGQARIARAGRDATLVTYGATVSTCLQAAEQLAKDGVEVEVIDLRSIQPWDKAAVLESLSRTHRAVVVHEAVQSFGVGAEIVATIADEGFDELDAPVLRVAAPFMPAPFASSLEKGYVVTAERVIDAVRKTLA</sequence>
<evidence type="ECO:0000259" key="4">
    <source>
        <dbReference type="SMART" id="SM00861"/>
    </source>
</evidence>
<dbReference type="InterPro" id="IPR029061">
    <property type="entry name" value="THDP-binding"/>
</dbReference>
<comment type="caution">
    <text evidence="5">The sequence shown here is derived from an EMBL/GenBank/DDBJ whole genome shotgun (WGS) entry which is preliminary data.</text>
</comment>
<dbReference type="SUPFAM" id="SSF52518">
    <property type="entry name" value="Thiamin diphosphate-binding fold (THDP-binding)"/>
    <property type="match status" value="1"/>
</dbReference>
<dbReference type="EMBL" id="BAABBP010000031">
    <property type="protein sequence ID" value="GAA4002347.1"/>
    <property type="molecule type" value="Genomic_DNA"/>
</dbReference>
<evidence type="ECO:0000256" key="3">
    <source>
        <dbReference type="ARBA" id="ARBA00023052"/>
    </source>
</evidence>
<organism evidence="5 6">
    <name type="scientific">Comamonas faecalis</name>
    <dbReference type="NCBI Taxonomy" id="1387849"/>
    <lineage>
        <taxon>Bacteria</taxon>
        <taxon>Pseudomonadati</taxon>
        <taxon>Pseudomonadota</taxon>
        <taxon>Betaproteobacteria</taxon>
        <taxon>Burkholderiales</taxon>
        <taxon>Comamonadaceae</taxon>
        <taxon>Comamonas</taxon>
    </lineage>
</organism>
<dbReference type="InterPro" id="IPR033248">
    <property type="entry name" value="Transketolase_C"/>
</dbReference>
<gene>
    <name evidence="5" type="ORF">GCM10022279_27800</name>
</gene>
<dbReference type="Proteomes" id="UP001501627">
    <property type="component" value="Unassembled WGS sequence"/>
</dbReference>
<dbReference type="Pfam" id="PF02780">
    <property type="entry name" value="Transketolase_C"/>
    <property type="match status" value="1"/>
</dbReference>
<protein>
    <submittedName>
        <fullName evidence="5">Alpha-ketoacid dehydrogenase subunit beta</fullName>
    </submittedName>
</protein>
<proteinExistence type="predicted"/>
<dbReference type="PANTHER" id="PTHR43257:SF2">
    <property type="entry name" value="PYRUVATE DEHYDROGENASE E1 COMPONENT SUBUNIT BETA"/>
    <property type="match status" value="1"/>
</dbReference>
<evidence type="ECO:0000313" key="6">
    <source>
        <dbReference type="Proteomes" id="UP001501627"/>
    </source>
</evidence>
<dbReference type="Pfam" id="PF02779">
    <property type="entry name" value="Transket_pyr"/>
    <property type="match status" value="1"/>
</dbReference>
<dbReference type="SUPFAM" id="SSF52922">
    <property type="entry name" value="TK C-terminal domain-like"/>
    <property type="match status" value="1"/>
</dbReference>
<dbReference type="Gene3D" id="3.40.50.970">
    <property type="match status" value="1"/>
</dbReference>
<dbReference type="RefSeq" id="WP_103044664.1">
    <property type="nucleotide sequence ID" value="NZ_BAABBP010000031.1"/>
</dbReference>
<dbReference type="CDD" id="cd07036">
    <property type="entry name" value="TPP_PYR_E1-PDHc-beta_like"/>
    <property type="match status" value="1"/>
</dbReference>
<comment type="cofactor">
    <cofactor evidence="1">
        <name>thiamine diphosphate</name>
        <dbReference type="ChEBI" id="CHEBI:58937"/>
    </cofactor>
</comment>
<keyword evidence="6" id="KW-1185">Reference proteome</keyword>
<dbReference type="PANTHER" id="PTHR43257">
    <property type="entry name" value="PYRUVATE DEHYDROGENASE E1 COMPONENT BETA SUBUNIT"/>
    <property type="match status" value="1"/>
</dbReference>
<reference evidence="6" key="1">
    <citation type="journal article" date="2019" name="Int. J. Syst. Evol. Microbiol.">
        <title>The Global Catalogue of Microorganisms (GCM) 10K type strain sequencing project: providing services to taxonomists for standard genome sequencing and annotation.</title>
        <authorList>
            <consortium name="The Broad Institute Genomics Platform"/>
            <consortium name="The Broad Institute Genome Sequencing Center for Infectious Disease"/>
            <person name="Wu L."/>
            <person name="Ma J."/>
        </authorList>
    </citation>
    <scope>NUCLEOTIDE SEQUENCE [LARGE SCALE GENOMIC DNA]</scope>
    <source>
        <strain evidence="6">JCM 17561</strain>
    </source>
</reference>
<evidence type="ECO:0000313" key="5">
    <source>
        <dbReference type="EMBL" id="GAA4002347.1"/>
    </source>
</evidence>
<evidence type="ECO:0000256" key="1">
    <source>
        <dbReference type="ARBA" id="ARBA00001964"/>
    </source>
</evidence>
<dbReference type="Gene3D" id="3.40.50.920">
    <property type="match status" value="1"/>
</dbReference>
<dbReference type="InterPro" id="IPR009014">
    <property type="entry name" value="Transketo_C/PFOR_II"/>
</dbReference>
<dbReference type="NCBIfam" id="NF006667">
    <property type="entry name" value="PRK09212.1"/>
    <property type="match status" value="1"/>
</dbReference>